<gene>
    <name evidence="2" type="primary">pip</name>
    <name evidence="2" type="ORF">L21SP5_03297</name>
</gene>
<sequence length="249" mass="28868">MPYFTVKNIRLFYNERGKGVPLIMLHDNGGSSKMLKTEIRYYSKHFRVIGFDLPGHGRSDRIHDFEGDFWQYSAFIIKKALVELDLTDANIMGTSGGAIVGFHLALDQDLNCRALIADSFEGLALPPERAKQKMEQRSRTIKINFFRMFFQYLHGKDWQEVLRSDASNQLHFAEHKTVWFDSLEELNCRVLLTALTNDNMIPRAAEKVKLVHDLLPNSRLHLFDKGKHPAMLSNKKKYRKLVCDFCCKQ</sequence>
<dbReference type="Proteomes" id="UP000064893">
    <property type="component" value="Chromosome"/>
</dbReference>
<protein>
    <submittedName>
        <fullName evidence="2">Proline iminopeptidase</fullName>
        <ecNumber evidence="2">3.4.11.5</ecNumber>
    </submittedName>
</protein>
<keyword evidence="2" id="KW-0645">Protease</keyword>
<dbReference type="SUPFAM" id="SSF53474">
    <property type="entry name" value="alpha/beta-Hydrolases"/>
    <property type="match status" value="1"/>
</dbReference>
<dbReference type="OrthoDB" id="2247630at2"/>
<keyword evidence="2" id="KW-0378">Hydrolase</keyword>
<dbReference type="GO" id="GO:0017171">
    <property type="term" value="F:serine hydrolase activity"/>
    <property type="evidence" value="ECO:0007669"/>
    <property type="project" value="TreeGrafter"/>
</dbReference>
<dbReference type="Pfam" id="PF00561">
    <property type="entry name" value="Abhydrolase_1"/>
    <property type="match status" value="1"/>
</dbReference>
<evidence type="ECO:0000259" key="1">
    <source>
        <dbReference type="Pfam" id="PF00561"/>
    </source>
</evidence>
<dbReference type="STRING" id="1307839.L21SP5_03297"/>
<evidence type="ECO:0000313" key="2">
    <source>
        <dbReference type="EMBL" id="ALO16910.1"/>
    </source>
</evidence>
<dbReference type="EC" id="3.4.11.5" evidence="2"/>
<keyword evidence="2" id="KW-0031">Aminopeptidase</keyword>
<name>A0A0S2I3I4_9BACT</name>
<dbReference type="GO" id="GO:0004177">
    <property type="term" value="F:aminopeptidase activity"/>
    <property type="evidence" value="ECO:0007669"/>
    <property type="project" value="UniProtKB-KW"/>
</dbReference>
<dbReference type="AlphaFoldDB" id="A0A0S2I3I4"/>
<reference evidence="2 3" key="1">
    <citation type="submission" date="2015-11" db="EMBL/GenBank/DDBJ databases">
        <title>Description and complete genome sequence of a novel strain predominating in hypersaline microbial mats and representing a new family of the Bacteriodetes phylum.</title>
        <authorList>
            <person name="Spring S."/>
            <person name="Bunk B."/>
            <person name="Sproer C."/>
            <person name="Klenk H.-P."/>
        </authorList>
    </citation>
    <scope>NUCLEOTIDE SEQUENCE [LARGE SCALE GENOMIC DNA]</scope>
    <source>
        <strain evidence="2 3">L21-Spi-D4</strain>
    </source>
</reference>
<feature type="domain" description="AB hydrolase-1" evidence="1">
    <location>
        <begin position="21"/>
        <end position="120"/>
    </location>
</feature>
<dbReference type="PANTHER" id="PTHR46331:SF2">
    <property type="entry name" value="VALACYCLOVIR HYDROLASE"/>
    <property type="match status" value="1"/>
</dbReference>
<dbReference type="PANTHER" id="PTHR46331">
    <property type="entry name" value="VALACYCLOVIR HYDROLASE"/>
    <property type="match status" value="1"/>
</dbReference>
<evidence type="ECO:0000313" key="3">
    <source>
        <dbReference type="Proteomes" id="UP000064893"/>
    </source>
</evidence>
<dbReference type="InterPro" id="IPR000073">
    <property type="entry name" value="AB_hydrolase_1"/>
</dbReference>
<accession>A0A0S2I3I4</accession>
<keyword evidence="3" id="KW-1185">Reference proteome</keyword>
<dbReference type="PATRIC" id="fig|1307839.3.peg.3465"/>
<dbReference type="EMBL" id="CP013118">
    <property type="protein sequence ID" value="ALO16910.1"/>
    <property type="molecule type" value="Genomic_DNA"/>
</dbReference>
<dbReference type="RefSeq" id="WP_057954253.1">
    <property type="nucleotide sequence ID" value="NZ_CP013118.1"/>
</dbReference>
<dbReference type="Gene3D" id="3.40.50.1820">
    <property type="entry name" value="alpha/beta hydrolase"/>
    <property type="match status" value="1"/>
</dbReference>
<dbReference type="KEGG" id="blq:L21SP5_03297"/>
<proteinExistence type="predicted"/>
<dbReference type="InterPro" id="IPR029058">
    <property type="entry name" value="AB_hydrolase_fold"/>
</dbReference>
<organism evidence="2 3">
    <name type="scientific">Salinivirga cyanobacteriivorans</name>
    <dbReference type="NCBI Taxonomy" id="1307839"/>
    <lineage>
        <taxon>Bacteria</taxon>
        <taxon>Pseudomonadati</taxon>
        <taxon>Bacteroidota</taxon>
        <taxon>Bacteroidia</taxon>
        <taxon>Bacteroidales</taxon>
        <taxon>Salinivirgaceae</taxon>
        <taxon>Salinivirga</taxon>
    </lineage>
</organism>